<keyword evidence="1" id="KW-0547">Nucleotide-binding</keyword>
<evidence type="ECO:0000256" key="7">
    <source>
        <dbReference type="SAM" id="MobiDB-lite"/>
    </source>
</evidence>
<evidence type="ECO:0000259" key="9">
    <source>
        <dbReference type="PROSITE" id="PS51194"/>
    </source>
</evidence>
<sequence>MPKNNTPAGKRPAKNFDPKSKYGENKRPFGSRPGAKSGSKSEGHRGYRPDAGGAPQKSRWNADERAERAARFESEERGDRAPRGDRNERPAYNRGGDRNERPAYNRGGDRNERPAYNRGGDRNERPAYNRGERTERPSYGDRNERPAYNRGGDRNERPAHNRGERSERPSYGDRNERPSYNRGERSERPSYGDRNERPAYNRGERSERPSYGDRNDRPSSNRGGDRTERPAYNRGERSERPSYGDRNDRPAYNRGGDRTERPAYNRGERTERPSYGDRTERPAYNRGERTERPSYGDRTERPAHNRGERTERPSYGDRPARQGDPRQANRTDRPARSYDDRPKRSFEERPARSYDDRPKRSYDDRPKRSFDDRGASDAGRGSDYYPKRDAGSYTPQDDVVLERLEADAIQAGDVEGVTFESLGLGGNIVRALAELGADSPFPIQAATIPDVIAGRDVLGRGRTGSGKTIAFGAPLVEKLMENGGGKNRKPGRKPRALILAPTRELALQIDRTVQPIARAVGLFTTQIYGGVPQGRQVGALQRGVDIIVGTPGRIEDLIEQGRLDLSQVTVTVLDEADHMCDLGFLEPVQRILRRTAPDGQKLLFSATLDKGVAALVNEFLPNPSVHEVAGEDQASSTIDHRVLVVEHKGKDRLIEELVNRTEKTLVFARTRAYAERLAEQLGMAGIPAVSLHGDLNQARRTRNLEKLTSGRVNVLVATDVAARGIHVDDITLVVQADAPDEYKTYLHRAGRTGRAGKIGRVVTIIPKARRRRMTELLDRAEIEAAFDDAAPGDQLVEDIATA</sequence>
<evidence type="ECO:0000259" key="8">
    <source>
        <dbReference type="PROSITE" id="PS51192"/>
    </source>
</evidence>
<dbReference type="EMBL" id="RKHL01000001">
    <property type="protein sequence ID" value="ROR80734.1"/>
    <property type="molecule type" value="Genomic_DNA"/>
</dbReference>
<proteinExistence type="inferred from homology"/>
<evidence type="ECO:0000256" key="4">
    <source>
        <dbReference type="ARBA" id="ARBA00022840"/>
    </source>
</evidence>
<feature type="compositionally biased region" description="Basic and acidic residues" evidence="7">
    <location>
        <begin position="39"/>
        <end position="48"/>
    </location>
</feature>
<dbReference type="Pfam" id="PF00270">
    <property type="entry name" value="DEAD"/>
    <property type="match status" value="1"/>
</dbReference>
<dbReference type="PROSITE" id="PS51195">
    <property type="entry name" value="Q_MOTIF"/>
    <property type="match status" value="1"/>
</dbReference>
<feature type="short sequence motif" description="Q motif" evidence="6">
    <location>
        <begin position="417"/>
        <end position="445"/>
    </location>
</feature>
<dbReference type="GO" id="GO:0003724">
    <property type="term" value="F:RNA helicase activity"/>
    <property type="evidence" value="ECO:0007669"/>
    <property type="project" value="InterPro"/>
</dbReference>
<dbReference type="Gene3D" id="3.40.50.300">
    <property type="entry name" value="P-loop containing nucleotide triphosphate hydrolases"/>
    <property type="match status" value="2"/>
</dbReference>
<evidence type="ECO:0000256" key="2">
    <source>
        <dbReference type="ARBA" id="ARBA00022801"/>
    </source>
</evidence>
<dbReference type="Proteomes" id="UP000266915">
    <property type="component" value="Unassembled WGS sequence"/>
</dbReference>
<dbReference type="Pfam" id="PF00271">
    <property type="entry name" value="Helicase_C"/>
    <property type="match status" value="1"/>
</dbReference>
<accession>A0A3N2C089</accession>
<feature type="domain" description="Helicase C-terminal" evidence="9">
    <location>
        <begin position="649"/>
        <end position="800"/>
    </location>
</feature>
<dbReference type="InterPro" id="IPR044742">
    <property type="entry name" value="DEAD/DEAH_RhlB"/>
</dbReference>
<dbReference type="GO" id="GO:0003676">
    <property type="term" value="F:nucleic acid binding"/>
    <property type="evidence" value="ECO:0007669"/>
    <property type="project" value="InterPro"/>
</dbReference>
<dbReference type="InterPro" id="IPR014014">
    <property type="entry name" value="RNA_helicase_DEAD_Q_motif"/>
</dbReference>
<keyword evidence="3 11" id="KW-0347">Helicase</keyword>
<evidence type="ECO:0000256" key="5">
    <source>
        <dbReference type="ARBA" id="ARBA00038437"/>
    </source>
</evidence>
<dbReference type="InterPro" id="IPR014001">
    <property type="entry name" value="Helicase_ATP-bd"/>
</dbReference>
<organism evidence="11 12">
    <name type="scientific">Plantibacter flavus</name>
    <dbReference type="NCBI Taxonomy" id="150123"/>
    <lineage>
        <taxon>Bacteria</taxon>
        <taxon>Bacillati</taxon>
        <taxon>Actinomycetota</taxon>
        <taxon>Actinomycetes</taxon>
        <taxon>Micrococcales</taxon>
        <taxon>Microbacteriaceae</taxon>
        <taxon>Plantibacter</taxon>
    </lineage>
</organism>
<dbReference type="InterPro" id="IPR001650">
    <property type="entry name" value="Helicase_C-like"/>
</dbReference>
<feature type="domain" description="Helicase ATP-binding" evidence="8">
    <location>
        <begin position="448"/>
        <end position="626"/>
    </location>
</feature>
<dbReference type="GO" id="GO:0005524">
    <property type="term" value="F:ATP binding"/>
    <property type="evidence" value="ECO:0007669"/>
    <property type="project" value="UniProtKB-KW"/>
</dbReference>
<dbReference type="SUPFAM" id="SSF52540">
    <property type="entry name" value="P-loop containing nucleoside triphosphate hydrolases"/>
    <property type="match status" value="1"/>
</dbReference>
<dbReference type="InterPro" id="IPR011545">
    <property type="entry name" value="DEAD/DEAH_box_helicase_dom"/>
</dbReference>
<protein>
    <submittedName>
        <fullName evidence="11">Superfamily II DNA/RNA helicase</fullName>
    </submittedName>
</protein>
<feature type="compositionally biased region" description="Basic and acidic residues" evidence="7">
    <location>
        <begin position="14"/>
        <end position="27"/>
    </location>
</feature>
<evidence type="ECO:0000259" key="10">
    <source>
        <dbReference type="PROSITE" id="PS51195"/>
    </source>
</evidence>
<evidence type="ECO:0000313" key="11">
    <source>
        <dbReference type="EMBL" id="ROR80734.1"/>
    </source>
</evidence>
<dbReference type="PANTHER" id="PTHR47959">
    <property type="entry name" value="ATP-DEPENDENT RNA HELICASE RHLE-RELATED"/>
    <property type="match status" value="1"/>
</dbReference>
<name>A0A3N2C089_9MICO</name>
<comment type="similarity">
    <text evidence="5">Belongs to the DEAD box helicase family.</text>
</comment>
<dbReference type="InterPro" id="IPR027417">
    <property type="entry name" value="P-loop_NTPase"/>
</dbReference>
<evidence type="ECO:0000313" key="12">
    <source>
        <dbReference type="Proteomes" id="UP000266915"/>
    </source>
</evidence>
<feature type="domain" description="DEAD-box RNA helicase Q" evidence="10">
    <location>
        <begin position="417"/>
        <end position="445"/>
    </location>
</feature>
<feature type="compositionally biased region" description="Basic and acidic residues" evidence="7">
    <location>
        <begin position="60"/>
        <end position="375"/>
    </location>
</feature>
<keyword evidence="12" id="KW-1185">Reference proteome</keyword>
<dbReference type="SMART" id="SM00487">
    <property type="entry name" value="DEXDc"/>
    <property type="match status" value="1"/>
</dbReference>
<dbReference type="SMART" id="SM00490">
    <property type="entry name" value="HELICc"/>
    <property type="match status" value="1"/>
</dbReference>
<evidence type="ECO:0000256" key="1">
    <source>
        <dbReference type="ARBA" id="ARBA00022741"/>
    </source>
</evidence>
<reference evidence="11 12" key="1">
    <citation type="submission" date="2018-11" db="EMBL/GenBank/DDBJ databases">
        <title>Sequencing the genomes of 1000 actinobacteria strains.</title>
        <authorList>
            <person name="Klenk H.-P."/>
        </authorList>
    </citation>
    <scope>NUCLEOTIDE SEQUENCE [LARGE SCALE GENOMIC DNA]</scope>
    <source>
        <strain evidence="11 12">DSM 14012</strain>
    </source>
</reference>
<comment type="caution">
    <text evidence="11">The sequence shown here is derived from an EMBL/GenBank/DDBJ whole genome shotgun (WGS) entry which is preliminary data.</text>
</comment>
<keyword evidence="2" id="KW-0378">Hydrolase</keyword>
<evidence type="ECO:0000256" key="3">
    <source>
        <dbReference type="ARBA" id="ARBA00022806"/>
    </source>
</evidence>
<dbReference type="AlphaFoldDB" id="A0A3N2C089"/>
<dbReference type="PROSITE" id="PS51194">
    <property type="entry name" value="HELICASE_CTER"/>
    <property type="match status" value="1"/>
</dbReference>
<dbReference type="RefSeq" id="WP_085511809.1">
    <property type="nucleotide sequence ID" value="NZ_FXAP01000003.1"/>
</dbReference>
<evidence type="ECO:0000256" key="6">
    <source>
        <dbReference type="PROSITE-ProRule" id="PRU00552"/>
    </source>
</evidence>
<dbReference type="GO" id="GO:0016787">
    <property type="term" value="F:hydrolase activity"/>
    <property type="evidence" value="ECO:0007669"/>
    <property type="project" value="UniProtKB-KW"/>
</dbReference>
<keyword evidence="4" id="KW-0067">ATP-binding</keyword>
<dbReference type="GO" id="GO:0005829">
    <property type="term" value="C:cytosol"/>
    <property type="evidence" value="ECO:0007669"/>
    <property type="project" value="TreeGrafter"/>
</dbReference>
<dbReference type="CDD" id="cd18787">
    <property type="entry name" value="SF2_C_DEAD"/>
    <property type="match status" value="1"/>
</dbReference>
<dbReference type="PANTHER" id="PTHR47959:SF13">
    <property type="entry name" value="ATP-DEPENDENT RNA HELICASE RHLE"/>
    <property type="match status" value="1"/>
</dbReference>
<dbReference type="PROSITE" id="PS51192">
    <property type="entry name" value="HELICASE_ATP_BIND_1"/>
    <property type="match status" value="1"/>
</dbReference>
<dbReference type="InterPro" id="IPR050079">
    <property type="entry name" value="DEAD_box_RNA_helicase"/>
</dbReference>
<dbReference type="CDD" id="cd00268">
    <property type="entry name" value="DEADc"/>
    <property type="match status" value="1"/>
</dbReference>
<feature type="region of interest" description="Disordered" evidence="7">
    <location>
        <begin position="1"/>
        <end position="394"/>
    </location>
</feature>
<gene>
    <name evidence="11" type="ORF">EDD42_0777</name>
</gene>